<dbReference type="RefSeq" id="WP_068464170.1">
    <property type="nucleotide sequence ID" value="NZ_LMTR01000083.1"/>
</dbReference>
<dbReference type="EMBL" id="LMTR01000083">
    <property type="protein sequence ID" value="KWT64996.1"/>
    <property type="molecule type" value="Genomic_DNA"/>
</dbReference>
<protein>
    <submittedName>
        <fullName evidence="2">Uncharacterized protein</fullName>
    </submittedName>
</protein>
<name>A0A109BA32_HYPSL</name>
<feature type="transmembrane region" description="Helical" evidence="1">
    <location>
        <begin position="12"/>
        <end position="32"/>
    </location>
</feature>
<reference evidence="2 3" key="1">
    <citation type="submission" date="2015-10" db="EMBL/GenBank/DDBJ databases">
        <title>Transcriptomic analysis of a linuron degrading triple-species bacterial consortium.</title>
        <authorList>
            <person name="Albers P."/>
        </authorList>
    </citation>
    <scope>NUCLEOTIDE SEQUENCE [LARGE SCALE GENOMIC DNA]</scope>
    <source>
        <strain evidence="2 3">WDL6</strain>
    </source>
</reference>
<feature type="transmembrane region" description="Helical" evidence="1">
    <location>
        <begin position="44"/>
        <end position="68"/>
    </location>
</feature>
<feature type="transmembrane region" description="Helical" evidence="1">
    <location>
        <begin position="166"/>
        <end position="185"/>
    </location>
</feature>
<accession>A0A109BA32</accession>
<evidence type="ECO:0000313" key="2">
    <source>
        <dbReference type="EMBL" id="KWT64996.1"/>
    </source>
</evidence>
<dbReference type="AlphaFoldDB" id="A0A109BA32"/>
<feature type="transmembrane region" description="Helical" evidence="1">
    <location>
        <begin position="205"/>
        <end position="224"/>
    </location>
</feature>
<proteinExistence type="predicted"/>
<feature type="transmembrane region" description="Helical" evidence="1">
    <location>
        <begin position="77"/>
        <end position="94"/>
    </location>
</feature>
<keyword evidence="1" id="KW-0812">Transmembrane</keyword>
<keyword evidence="3" id="KW-1185">Reference proteome</keyword>
<gene>
    <name evidence="2" type="ORF">APY04_3084</name>
</gene>
<evidence type="ECO:0000313" key="3">
    <source>
        <dbReference type="Proteomes" id="UP000059074"/>
    </source>
</evidence>
<dbReference type="Proteomes" id="UP000059074">
    <property type="component" value="Unassembled WGS sequence"/>
</dbReference>
<keyword evidence="1" id="KW-1133">Transmembrane helix</keyword>
<organism evidence="2 3">
    <name type="scientific">Hyphomicrobium sulfonivorans</name>
    <dbReference type="NCBI Taxonomy" id="121290"/>
    <lineage>
        <taxon>Bacteria</taxon>
        <taxon>Pseudomonadati</taxon>
        <taxon>Pseudomonadota</taxon>
        <taxon>Alphaproteobacteria</taxon>
        <taxon>Hyphomicrobiales</taxon>
        <taxon>Hyphomicrobiaceae</taxon>
        <taxon>Hyphomicrobium</taxon>
    </lineage>
</organism>
<sequence>MDRLTNPKFAPWWWLYLPLAIIVALPIINHAAPEFYQRRMLPEGFGVLELSHFFIPLVGFFLGVRLLFNPIVRAKRLWWYLILLGTLACFYTAGEEHSWGQHFFNWETPEEWSQINRQHETNLHNVHPAFNMLPRAVLELAIFVCGLLLPLLAWLGRPLRIKALELFEPSVILVPVSIGALIYKLDSMFQKELGFDGTDGLVTRPAEAAETFYVLFMLYYLILIQRRVDEMAQQA</sequence>
<feature type="transmembrane region" description="Helical" evidence="1">
    <location>
        <begin position="136"/>
        <end position="154"/>
    </location>
</feature>
<comment type="caution">
    <text evidence="2">The sequence shown here is derived from an EMBL/GenBank/DDBJ whole genome shotgun (WGS) entry which is preliminary data.</text>
</comment>
<dbReference type="PATRIC" id="fig|121290.4.peg.2152"/>
<keyword evidence="1" id="KW-0472">Membrane</keyword>
<evidence type="ECO:0000256" key="1">
    <source>
        <dbReference type="SAM" id="Phobius"/>
    </source>
</evidence>
<dbReference type="OrthoDB" id="7067875at2"/>